<evidence type="ECO:0000313" key="5">
    <source>
        <dbReference type="Proteomes" id="UP000318878"/>
    </source>
</evidence>
<accession>A0A5C5VKI0</accession>
<comment type="caution">
    <text evidence="4">The sequence shown here is derived from an EMBL/GenBank/DDBJ whole genome shotgun (WGS) entry which is preliminary data.</text>
</comment>
<dbReference type="Proteomes" id="UP000318878">
    <property type="component" value="Unassembled WGS sequence"/>
</dbReference>
<sequence length="114" mass="12608">MSSKVTIYHNPRCQKSRQTLELLRSHGVEPQVIEYLKTPPDEKTLAKLVKQLGGDASSLVREKDLRKLGLPRPADSAEVVKTLAEHPALIERPIVVSGGKARLGRPPENVLELL</sequence>
<dbReference type="PANTHER" id="PTHR30041:SF4">
    <property type="entry name" value="ARSENATE REDUCTASE"/>
    <property type="match status" value="1"/>
</dbReference>
<dbReference type="InterPro" id="IPR006659">
    <property type="entry name" value="Arsenate_reductase"/>
</dbReference>
<dbReference type="SUPFAM" id="SSF52833">
    <property type="entry name" value="Thioredoxin-like"/>
    <property type="match status" value="1"/>
</dbReference>
<dbReference type="PANTHER" id="PTHR30041">
    <property type="entry name" value="ARSENATE REDUCTASE"/>
    <property type="match status" value="1"/>
</dbReference>
<dbReference type="GO" id="GO:0008794">
    <property type="term" value="F:arsenate reductase (glutaredoxin) activity"/>
    <property type="evidence" value="ECO:0007669"/>
    <property type="project" value="UniProtKB-EC"/>
</dbReference>
<comment type="similarity">
    <text evidence="1 3">Belongs to the ArsC family.</text>
</comment>
<gene>
    <name evidence="4" type="primary">arsC</name>
    <name evidence="4" type="ORF">Enr8_01220</name>
</gene>
<evidence type="ECO:0000313" key="4">
    <source>
        <dbReference type="EMBL" id="TWT38430.1"/>
    </source>
</evidence>
<protein>
    <submittedName>
        <fullName evidence="4">Arsenate reductase</fullName>
        <ecNumber evidence="4">1.20.4.1</ecNumber>
    </submittedName>
</protein>
<evidence type="ECO:0000256" key="1">
    <source>
        <dbReference type="ARBA" id="ARBA00007198"/>
    </source>
</evidence>
<organism evidence="4 5">
    <name type="scientific">Blastopirellula retiformator</name>
    <dbReference type="NCBI Taxonomy" id="2527970"/>
    <lineage>
        <taxon>Bacteria</taxon>
        <taxon>Pseudomonadati</taxon>
        <taxon>Planctomycetota</taxon>
        <taxon>Planctomycetia</taxon>
        <taxon>Pirellulales</taxon>
        <taxon>Pirellulaceae</taxon>
        <taxon>Blastopirellula</taxon>
    </lineage>
</organism>
<evidence type="ECO:0000256" key="2">
    <source>
        <dbReference type="ARBA" id="ARBA00023002"/>
    </source>
</evidence>
<keyword evidence="2 4" id="KW-0560">Oxidoreductase</keyword>
<dbReference type="EC" id="1.20.4.1" evidence="4"/>
<dbReference type="PROSITE" id="PS51353">
    <property type="entry name" value="ARSC"/>
    <property type="match status" value="1"/>
</dbReference>
<proteinExistence type="inferred from homology"/>
<dbReference type="RefSeq" id="WP_146428687.1">
    <property type="nucleotide sequence ID" value="NZ_SJPF01000001.1"/>
</dbReference>
<dbReference type="AlphaFoldDB" id="A0A5C5VKI0"/>
<dbReference type="Pfam" id="PF03960">
    <property type="entry name" value="ArsC"/>
    <property type="match status" value="1"/>
</dbReference>
<evidence type="ECO:0000256" key="3">
    <source>
        <dbReference type="PROSITE-ProRule" id="PRU01282"/>
    </source>
</evidence>
<keyword evidence="5" id="KW-1185">Reference proteome</keyword>
<dbReference type="InterPro" id="IPR036249">
    <property type="entry name" value="Thioredoxin-like_sf"/>
</dbReference>
<dbReference type="EMBL" id="SJPF01000001">
    <property type="protein sequence ID" value="TWT38430.1"/>
    <property type="molecule type" value="Genomic_DNA"/>
</dbReference>
<dbReference type="OrthoDB" id="9794155at2"/>
<dbReference type="CDD" id="cd03034">
    <property type="entry name" value="ArsC_ArsC"/>
    <property type="match status" value="1"/>
</dbReference>
<dbReference type="NCBIfam" id="TIGR00014">
    <property type="entry name" value="arsC"/>
    <property type="match status" value="1"/>
</dbReference>
<name>A0A5C5VKI0_9BACT</name>
<dbReference type="InterPro" id="IPR006660">
    <property type="entry name" value="Arsenate_reductase-like"/>
</dbReference>
<dbReference type="Gene3D" id="3.40.30.10">
    <property type="entry name" value="Glutaredoxin"/>
    <property type="match status" value="1"/>
</dbReference>
<reference evidence="4 5" key="1">
    <citation type="submission" date="2019-02" db="EMBL/GenBank/DDBJ databases">
        <title>Deep-cultivation of Planctomycetes and their phenomic and genomic characterization uncovers novel biology.</title>
        <authorList>
            <person name="Wiegand S."/>
            <person name="Jogler M."/>
            <person name="Boedeker C."/>
            <person name="Pinto D."/>
            <person name="Vollmers J."/>
            <person name="Rivas-Marin E."/>
            <person name="Kohn T."/>
            <person name="Peeters S.H."/>
            <person name="Heuer A."/>
            <person name="Rast P."/>
            <person name="Oberbeckmann S."/>
            <person name="Bunk B."/>
            <person name="Jeske O."/>
            <person name="Meyerdierks A."/>
            <person name="Storesund J.E."/>
            <person name="Kallscheuer N."/>
            <person name="Luecker S."/>
            <person name="Lage O.M."/>
            <person name="Pohl T."/>
            <person name="Merkel B.J."/>
            <person name="Hornburger P."/>
            <person name="Mueller R.-W."/>
            <person name="Bruemmer F."/>
            <person name="Labrenz M."/>
            <person name="Spormann A.M."/>
            <person name="Op Den Camp H."/>
            <person name="Overmann J."/>
            <person name="Amann R."/>
            <person name="Jetten M.S.M."/>
            <person name="Mascher T."/>
            <person name="Medema M.H."/>
            <person name="Devos D.P."/>
            <person name="Kaster A.-K."/>
            <person name="Ovreas L."/>
            <person name="Rohde M."/>
            <person name="Galperin M.Y."/>
            <person name="Jogler C."/>
        </authorList>
    </citation>
    <scope>NUCLEOTIDE SEQUENCE [LARGE SCALE GENOMIC DNA]</scope>
    <source>
        <strain evidence="4 5">Enr8</strain>
    </source>
</reference>